<feature type="compositionally biased region" description="Basic and acidic residues" evidence="1">
    <location>
        <begin position="91"/>
        <end position="101"/>
    </location>
</feature>
<evidence type="ECO:0000256" key="1">
    <source>
        <dbReference type="SAM" id="MobiDB-lite"/>
    </source>
</evidence>
<reference evidence="3 4" key="1">
    <citation type="submission" date="2016-03" db="EMBL/GenBank/DDBJ databases">
        <authorList>
            <person name="Devillers H."/>
        </authorList>
    </citation>
    <scope>NUCLEOTIDE SEQUENCE [LARGE SCALE GENOMIC DNA]</scope>
    <source>
        <strain evidence="3">CBS 6772</strain>
    </source>
</reference>
<dbReference type="Proteomes" id="UP000190831">
    <property type="component" value="Chromosome G"/>
</dbReference>
<name>A0A1G4MIJ5_LACFM</name>
<dbReference type="InterPro" id="IPR039602">
    <property type="entry name" value="Rxt2"/>
</dbReference>
<dbReference type="InterPro" id="IPR013904">
    <property type="entry name" value="RXT2_N"/>
</dbReference>
<gene>
    <name evidence="3" type="ORF">LAFE_0G16534G</name>
</gene>
<feature type="domain" description="Transcriptional regulatory protein RXT2 N-terminal" evidence="2">
    <location>
        <begin position="51"/>
        <end position="179"/>
    </location>
</feature>
<proteinExistence type="predicted"/>
<sequence length="342" mass="38967">MTSSVPIEEVSEREEIERFTETVFKHKSGNYPAVKRSLDGHVFPPTEGVTTNRGNKLLQGSQGISRTQLNNSIEIKEENIFYNGSEHKLLSRKPPLDRDESSNEDWDDEKETDLNTLVDVRETLTPISSLEDVVRHPAVSRTFKNGVLKELALRAVLMVEKEQTNVINYSRLLEVFLGEHPGPIREETLQLEPYDHNLRLPDDNEEGASAQNVDKNRVEINPHDDDPFFALPHFNPADTLPSLIGPEKENMPEEVEATRQLAQIALQRNQEFIRNLQKIRNCIIKANRIRERILMWGKEYAGEAEEDVTVPSALHVVKRGLISATTNKTMTEEEAEEEIEGE</sequence>
<protein>
    <submittedName>
        <fullName evidence="3">LAFE_0G16534g1_1</fullName>
    </submittedName>
</protein>
<dbReference type="PANTHER" id="PTHR28232">
    <property type="entry name" value="TRANSCRIPTIONAL REGULATORY PROTEIN RXT2"/>
    <property type="match status" value="1"/>
</dbReference>
<organism evidence="3 4">
    <name type="scientific">Lachancea fermentati</name>
    <name type="common">Zygosaccharomyces fermentati</name>
    <dbReference type="NCBI Taxonomy" id="4955"/>
    <lineage>
        <taxon>Eukaryota</taxon>
        <taxon>Fungi</taxon>
        <taxon>Dikarya</taxon>
        <taxon>Ascomycota</taxon>
        <taxon>Saccharomycotina</taxon>
        <taxon>Saccharomycetes</taxon>
        <taxon>Saccharomycetales</taxon>
        <taxon>Saccharomycetaceae</taxon>
        <taxon>Lachancea</taxon>
    </lineage>
</organism>
<dbReference type="STRING" id="4955.A0A1G4MIJ5"/>
<feature type="compositionally biased region" description="Acidic residues" evidence="1">
    <location>
        <begin position="102"/>
        <end position="111"/>
    </location>
</feature>
<evidence type="ECO:0000313" key="3">
    <source>
        <dbReference type="EMBL" id="SCW03711.1"/>
    </source>
</evidence>
<dbReference type="EMBL" id="LT598486">
    <property type="protein sequence ID" value="SCW03711.1"/>
    <property type="molecule type" value="Genomic_DNA"/>
</dbReference>
<dbReference type="Pfam" id="PF08595">
    <property type="entry name" value="RXT2_N"/>
    <property type="match status" value="1"/>
</dbReference>
<dbReference type="GO" id="GO:0033698">
    <property type="term" value="C:Rpd3L complex"/>
    <property type="evidence" value="ECO:0007669"/>
    <property type="project" value="TreeGrafter"/>
</dbReference>
<feature type="region of interest" description="Disordered" evidence="1">
    <location>
        <begin position="91"/>
        <end position="111"/>
    </location>
</feature>
<evidence type="ECO:0000259" key="2">
    <source>
        <dbReference type="Pfam" id="PF08595"/>
    </source>
</evidence>
<accession>A0A1G4MIJ5</accession>
<evidence type="ECO:0000313" key="4">
    <source>
        <dbReference type="Proteomes" id="UP000190831"/>
    </source>
</evidence>
<dbReference type="PANTHER" id="PTHR28232:SF1">
    <property type="entry name" value="TRANSCRIPTIONAL REGULATORY PROTEIN RXT2"/>
    <property type="match status" value="1"/>
</dbReference>
<dbReference type="OMA" id="YNGSEHN"/>
<dbReference type="GO" id="GO:0005829">
    <property type="term" value="C:cytosol"/>
    <property type="evidence" value="ECO:0007669"/>
    <property type="project" value="TreeGrafter"/>
</dbReference>
<dbReference type="AlphaFoldDB" id="A0A1G4MIJ5"/>
<dbReference type="OrthoDB" id="2405722at2759"/>
<keyword evidence="4" id="KW-1185">Reference proteome</keyword>